<dbReference type="PANTHER" id="PTHR48083:SF28">
    <property type="entry name" value="ACYL-COA DEHYDROGENASE FAMILY PROTEIN (AFU_ORTHOLOGUE AFUA_6G10880)-RELATED"/>
    <property type="match status" value="1"/>
</dbReference>
<comment type="similarity">
    <text evidence="2">Belongs to the acyl-CoA dehydrogenase family.</text>
</comment>
<dbReference type="InterPro" id="IPR009075">
    <property type="entry name" value="AcylCo_DH/oxidase_C"/>
</dbReference>
<dbReference type="Pfam" id="PF00173">
    <property type="entry name" value="Cyt-b5"/>
    <property type="match status" value="1"/>
</dbReference>
<dbReference type="AlphaFoldDB" id="A0A1X2HD09"/>
<evidence type="ECO:0000256" key="3">
    <source>
        <dbReference type="ARBA" id="ARBA00022617"/>
    </source>
</evidence>
<dbReference type="STRING" id="13706.A0A1X2HD09"/>
<dbReference type="Gene3D" id="1.20.140.10">
    <property type="entry name" value="Butyryl-CoA Dehydrogenase, subunit A, domain 3"/>
    <property type="match status" value="1"/>
</dbReference>
<dbReference type="Pfam" id="PF02770">
    <property type="entry name" value="Acyl-CoA_dh_M"/>
    <property type="match status" value="1"/>
</dbReference>
<proteinExistence type="inferred from homology"/>
<sequence>MPELKTFTREEVKRHSSEKDCWIIIDSEVFDVTKFADMHPGGAQVLLDYAGQDVTDDFYGLHRQEVLAKYAPRLKIGVIENEKPQFTIPAPDAISKIPYAEPSYLQGFKSPYLNESHTRFRKALRALYADVKPEALVAEELGKAPTQELYEHLGAEGVLASQIGPGPWLKGLKLPGGIKPEEFDYFHEMIAHEETARLGTPGFADGISSGYSIGLPPVFNFGPPHLKEKIVPEVLSGRKRICLAITEPYTGSDVAKIRTTAKRTPDGKHFIVNGVKKWITNGTAADYFSVAVQTEKGITMLLIERDDNVETKPIKTSYSASAGTSYITFENVKVPVENILGKEGKGFQVIMYNFNHERWYICCAIIAGTRSIITECFQWAHQRKVFGKRLIDQPVIRNKLASMISGLEPVQNWLENITYQMCNMPYLEQAVKLAGPISLLKFQATRVAHHVADDACQIFGGRALTRTGMGRSVENFQRTYKFAAILGGSEEVMADLGVRQAMKFFPKDARL</sequence>
<gene>
    <name evidence="10" type="ORF">BCR43DRAFT_492118</name>
</gene>
<dbReference type="InterPro" id="IPR036250">
    <property type="entry name" value="AcylCo_DH-like_C"/>
</dbReference>
<dbReference type="SUPFAM" id="SSF56645">
    <property type="entry name" value="Acyl-CoA dehydrogenase NM domain-like"/>
    <property type="match status" value="1"/>
</dbReference>
<dbReference type="Pfam" id="PF02771">
    <property type="entry name" value="Acyl-CoA_dh_N"/>
    <property type="match status" value="1"/>
</dbReference>
<keyword evidence="7" id="KW-0560">Oxidoreductase</keyword>
<comment type="cofactor">
    <cofactor evidence="1">
        <name>FAD</name>
        <dbReference type="ChEBI" id="CHEBI:57692"/>
    </cofactor>
</comment>
<evidence type="ECO:0000256" key="7">
    <source>
        <dbReference type="ARBA" id="ARBA00023002"/>
    </source>
</evidence>
<dbReference type="OrthoDB" id="2588832at2759"/>
<evidence type="ECO:0000256" key="4">
    <source>
        <dbReference type="ARBA" id="ARBA00022630"/>
    </source>
</evidence>
<keyword evidence="4" id="KW-0285">Flavoprotein</keyword>
<dbReference type="PROSITE" id="PS50255">
    <property type="entry name" value="CYTOCHROME_B5_2"/>
    <property type="match status" value="1"/>
</dbReference>
<accession>A0A1X2HD09</accession>
<dbReference type="InterPro" id="IPR009100">
    <property type="entry name" value="AcylCoA_DH/oxidase_NM_dom_sf"/>
</dbReference>
<dbReference type="InParanoid" id="A0A1X2HD09"/>
<keyword evidence="11" id="KW-1185">Reference proteome</keyword>
<dbReference type="SUPFAM" id="SSF47203">
    <property type="entry name" value="Acyl-CoA dehydrogenase C-terminal domain-like"/>
    <property type="match status" value="1"/>
</dbReference>
<dbReference type="Gene3D" id="3.10.120.10">
    <property type="entry name" value="Cytochrome b5-like heme/steroid binding domain"/>
    <property type="match status" value="1"/>
</dbReference>
<dbReference type="GO" id="GO:0005737">
    <property type="term" value="C:cytoplasm"/>
    <property type="evidence" value="ECO:0007669"/>
    <property type="project" value="TreeGrafter"/>
</dbReference>
<keyword evidence="6" id="KW-0274">FAD</keyword>
<reference evidence="10 11" key="1">
    <citation type="submission" date="2016-07" db="EMBL/GenBank/DDBJ databases">
        <title>Pervasive Adenine N6-methylation of Active Genes in Fungi.</title>
        <authorList>
            <consortium name="DOE Joint Genome Institute"/>
            <person name="Mondo S.J."/>
            <person name="Dannebaum R.O."/>
            <person name="Kuo R.C."/>
            <person name="Labutti K."/>
            <person name="Haridas S."/>
            <person name="Kuo A."/>
            <person name="Salamov A."/>
            <person name="Ahrendt S.R."/>
            <person name="Lipzen A."/>
            <person name="Sullivan W."/>
            <person name="Andreopoulos W.B."/>
            <person name="Clum A."/>
            <person name="Lindquist E."/>
            <person name="Daum C."/>
            <person name="Ramamoorthy G.K."/>
            <person name="Gryganskyi A."/>
            <person name="Culley D."/>
            <person name="Magnuson J.K."/>
            <person name="James T.Y."/>
            <person name="O'Malley M.A."/>
            <person name="Stajich J.E."/>
            <person name="Spatafora J.W."/>
            <person name="Visel A."/>
            <person name="Grigoriev I.V."/>
        </authorList>
    </citation>
    <scope>NUCLEOTIDE SEQUENCE [LARGE SCALE GENOMIC DNA]</scope>
    <source>
        <strain evidence="10 11">NRRL 2496</strain>
    </source>
</reference>
<dbReference type="InterPro" id="IPR037069">
    <property type="entry name" value="AcylCoA_DH/ox_N_sf"/>
</dbReference>
<dbReference type="PRINTS" id="PR00363">
    <property type="entry name" value="CYTOCHROMEB5"/>
</dbReference>
<dbReference type="Gene3D" id="2.40.110.10">
    <property type="entry name" value="Butyryl-CoA Dehydrogenase, subunit A, domain 2"/>
    <property type="match status" value="1"/>
</dbReference>
<comment type="caution">
    <text evidence="10">The sequence shown here is derived from an EMBL/GenBank/DDBJ whole genome shotgun (WGS) entry which is preliminary data.</text>
</comment>
<evidence type="ECO:0000256" key="6">
    <source>
        <dbReference type="ARBA" id="ARBA00022827"/>
    </source>
</evidence>
<dbReference type="InterPro" id="IPR050741">
    <property type="entry name" value="Acyl-CoA_dehydrogenase"/>
</dbReference>
<dbReference type="Pfam" id="PF00441">
    <property type="entry name" value="Acyl-CoA_dh_1"/>
    <property type="match status" value="1"/>
</dbReference>
<dbReference type="Proteomes" id="UP000242180">
    <property type="component" value="Unassembled WGS sequence"/>
</dbReference>
<feature type="domain" description="Cytochrome b5 heme-binding" evidence="9">
    <location>
        <begin position="4"/>
        <end position="80"/>
    </location>
</feature>
<dbReference type="InterPro" id="IPR046373">
    <property type="entry name" value="Acyl-CoA_Oxase/DH_mid-dom_sf"/>
</dbReference>
<dbReference type="SMART" id="SM01117">
    <property type="entry name" value="Cyt-b5"/>
    <property type="match status" value="1"/>
</dbReference>
<dbReference type="EMBL" id="MCGN01000005">
    <property type="protein sequence ID" value="ORY96695.1"/>
    <property type="molecule type" value="Genomic_DNA"/>
</dbReference>
<dbReference type="InterPro" id="IPR036400">
    <property type="entry name" value="Cyt_B5-like_heme/steroid_sf"/>
</dbReference>
<evidence type="ECO:0000256" key="8">
    <source>
        <dbReference type="ARBA" id="ARBA00023004"/>
    </source>
</evidence>
<dbReference type="InterPro" id="IPR006091">
    <property type="entry name" value="Acyl-CoA_Oxase/DH_mid-dom"/>
</dbReference>
<name>A0A1X2HD09_SYNRA</name>
<evidence type="ECO:0000313" key="11">
    <source>
        <dbReference type="Proteomes" id="UP000242180"/>
    </source>
</evidence>
<dbReference type="FunFam" id="3.10.120.10:FF:000007">
    <property type="entry name" value="Sulfite oxidase, mitochondrial"/>
    <property type="match status" value="1"/>
</dbReference>
<dbReference type="GO" id="GO:0033539">
    <property type="term" value="P:fatty acid beta-oxidation using acyl-CoA dehydrogenase"/>
    <property type="evidence" value="ECO:0007669"/>
    <property type="project" value="TreeGrafter"/>
</dbReference>
<keyword evidence="3" id="KW-0349">Heme</keyword>
<dbReference type="Gene3D" id="1.10.540.10">
    <property type="entry name" value="Acyl-CoA dehydrogenase/oxidase, N-terminal domain"/>
    <property type="match status" value="1"/>
</dbReference>
<dbReference type="InterPro" id="IPR013786">
    <property type="entry name" value="AcylCoA_DH/ox_N"/>
</dbReference>
<organism evidence="10 11">
    <name type="scientific">Syncephalastrum racemosum</name>
    <name type="common">Filamentous fungus</name>
    <dbReference type="NCBI Taxonomy" id="13706"/>
    <lineage>
        <taxon>Eukaryota</taxon>
        <taxon>Fungi</taxon>
        <taxon>Fungi incertae sedis</taxon>
        <taxon>Mucoromycota</taxon>
        <taxon>Mucoromycotina</taxon>
        <taxon>Mucoromycetes</taxon>
        <taxon>Mucorales</taxon>
        <taxon>Syncephalastraceae</taxon>
        <taxon>Syncephalastrum</taxon>
    </lineage>
</organism>
<keyword evidence="8" id="KW-0408">Iron</keyword>
<dbReference type="GO" id="GO:0050660">
    <property type="term" value="F:flavin adenine dinucleotide binding"/>
    <property type="evidence" value="ECO:0007669"/>
    <property type="project" value="InterPro"/>
</dbReference>
<keyword evidence="5" id="KW-0479">Metal-binding</keyword>
<dbReference type="PANTHER" id="PTHR48083">
    <property type="entry name" value="MEDIUM-CHAIN SPECIFIC ACYL-COA DEHYDROGENASE, MITOCHONDRIAL-RELATED"/>
    <property type="match status" value="1"/>
</dbReference>
<protein>
    <submittedName>
        <fullName evidence="10">Acyl-CoA dehydrogenase/oxidase</fullName>
    </submittedName>
</protein>
<evidence type="ECO:0000259" key="9">
    <source>
        <dbReference type="PROSITE" id="PS50255"/>
    </source>
</evidence>
<dbReference type="GO" id="GO:0003995">
    <property type="term" value="F:acyl-CoA dehydrogenase activity"/>
    <property type="evidence" value="ECO:0007669"/>
    <property type="project" value="TreeGrafter"/>
</dbReference>
<evidence type="ECO:0000256" key="1">
    <source>
        <dbReference type="ARBA" id="ARBA00001974"/>
    </source>
</evidence>
<evidence type="ECO:0000256" key="5">
    <source>
        <dbReference type="ARBA" id="ARBA00022723"/>
    </source>
</evidence>
<dbReference type="InterPro" id="IPR001199">
    <property type="entry name" value="Cyt_B5-like_heme/steroid-bd"/>
</dbReference>
<evidence type="ECO:0000313" key="10">
    <source>
        <dbReference type="EMBL" id="ORY96695.1"/>
    </source>
</evidence>
<dbReference type="GO" id="GO:0046872">
    <property type="term" value="F:metal ion binding"/>
    <property type="evidence" value="ECO:0007669"/>
    <property type="project" value="UniProtKB-KW"/>
</dbReference>
<evidence type="ECO:0000256" key="2">
    <source>
        <dbReference type="ARBA" id="ARBA00009347"/>
    </source>
</evidence>
<dbReference type="SUPFAM" id="SSF55856">
    <property type="entry name" value="Cytochrome b5-like heme/steroid binding domain"/>
    <property type="match status" value="1"/>
</dbReference>
<dbReference type="OMA" id="IEDCFKW"/>